<reference evidence="2 3" key="1">
    <citation type="submission" date="2018-09" db="EMBL/GenBank/DDBJ databases">
        <title>Roseovarius spongiae sp. nov., isolated from a marine sponge.</title>
        <authorList>
            <person name="Zhuang L."/>
            <person name="Luo L."/>
        </authorList>
    </citation>
    <scope>NUCLEOTIDE SEQUENCE [LARGE SCALE GENOMIC DNA]</scope>
    <source>
        <strain evidence="2 3">HN-E21</strain>
    </source>
</reference>
<dbReference type="EMBL" id="RAPE01000002">
    <property type="protein sequence ID" value="RKF14955.1"/>
    <property type="molecule type" value="Genomic_DNA"/>
</dbReference>
<dbReference type="Proteomes" id="UP000281128">
    <property type="component" value="Unassembled WGS sequence"/>
</dbReference>
<keyword evidence="1" id="KW-1133">Transmembrane helix</keyword>
<keyword evidence="1" id="KW-0472">Membrane</keyword>
<proteinExistence type="predicted"/>
<sequence length="105" mass="12073">MLDDFDHIAWMFAFILAVCSYKLGVYVEKGRSPSYKEMTVSAQECQSMFDRRLSELDVSELGTIHSEILAFEVSDRRPVGAELNDLCIRVFDELETDYESDAGRY</sequence>
<keyword evidence="3" id="KW-1185">Reference proteome</keyword>
<dbReference type="AlphaFoldDB" id="A0A3A8B9J7"/>
<evidence type="ECO:0000313" key="2">
    <source>
        <dbReference type="EMBL" id="RKF14955.1"/>
    </source>
</evidence>
<accession>A0A3A8B9J7</accession>
<protein>
    <submittedName>
        <fullName evidence="2">Uncharacterized protein</fullName>
    </submittedName>
</protein>
<organism evidence="2 3">
    <name type="scientific">Roseovarius spongiae</name>
    <dbReference type="NCBI Taxonomy" id="2320272"/>
    <lineage>
        <taxon>Bacteria</taxon>
        <taxon>Pseudomonadati</taxon>
        <taxon>Pseudomonadota</taxon>
        <taxon>Alphaproteobacteria</taxon>
        <taxon>Rhodobacterales</taxon>
        <taxon>Roseobacteraceae</taxon>
        <taxon>Roseovarius</taxon>
    </lineage>
</organism>
<keyword evidence="1" id="KW-0812">Transmembrane</keyword>
<gene>
    <name evidence="2" type="ORF">D6850_08810</name>
</gene>
<name>A0A3A8B9J7_9RHOB</name>
<comment type="caution">
    <text evidence="2">The sequence shown here is derived from an EMBL/GenBank/DDBJ whole genome shotgun (WGS) entry which is preliminary data.</text>
</comment>
<evidence type="ECO:0000313" key="3">
    <source>
        <dbReference type="Proteomes" id="UP000281128"/>
    </source>
</evidence>
<feature type="transmembrane region" description="Helical" evidence="1">
    <location>
        <begin position="7"/>
        <end position="27"/>
    </location>
</feature>
<evidence type="ECO:0000256" key="1">
    <source>
        <dbReference type="SAM" id="Phobius"/>
    </source>
</evidence>